<accession>A0A7L4P9U2</accession>
<dbReference type="Proteomes" id="UP000554766">
    <property type="component" value="Unassembled WGS sequence"/>
</dbReference>
<comment type="caution">
    <text evidence="1">The sequence shown here is derived from an EMBL/GenBank/DDBJ whole genome shotgun (WGS) entry which is preliminary data.</text>
</comment>
<evidence type="ECO:0000313" key="1">
    <source>
        <dbReference type="EMBL" id="NYR15492.1"/>
    </source>
</evidence>
<proteinExistence type="predicted"/>
<gene>
    <name evidence="1" type="ORF">HC235_05950</name>
</gene>
<dbReference type="GeneID" id="5054467"/>
<dbReference type="RefSeq" id="WP_011900697.1">
    <property type="nucleotide sequence ID" value="NZ_JAAVJF010000002.1"/>
</dbReference>
<keyword evidence="2" id="KW-1185">Reference proteome</keyword>
<organism evidence="1 2">
    <name type="scientific">Pyrobaculum arsenaticum</name>
    <dbReference type="NCBI Taxonomy" id="121277"/>
    <lineage>
        <taxon>Archaea</taxon>
        <taxon>Thermoproteota</taxon>
        <taxon>Thermoprotei</taxon>
        <taxon>Thermoproteales</taxon>
        <taxon>Thermoproteaceae</taxon>
        <taxon>Pyrobaculum</taxon>
    </lineage>
</organism>
<protein>
    <submittedName>
        <fullName evidence="1">Uncharacterized protein</fullName>
    </submittedName>
</protein>
<dbReference type="AlphaFoldDB" id="A0A7L4P9U2"/>
<evidence type="ECO:0000313" key="2">
    <source>
        <dbReference type="Proteomes" id="UP000554766"/>
    </source>
</evidence>
<sequence length="82" mass="8957">MLSFDHVVEKFCLCDVEMYLKVKDGIVVGPSHFAGIKVEEVLKKAKGVVVRTTHGGFEHVFVIKRSAYLKKAAPVALAAVTV</sequence>
<dbReference type="OMA" id="CDVEMYL"/>
<dbReference type="EMBL" id="JAAVJF010000002">
    <property type="protein sequence ID" value="NYR15492.1"/>
    <property type="molecule type" value="Genomic_DNA"/>
</dbReference>
<reference evidence="1 2" key="1">
    <citation type="journal article" date="2020" name="Nat. Commun.">
        <title>The structures of two archaeal type IV pili illuminate evolutionary relationships.</title>
        <authorList>
            <person name="Wang F."/>
            <person name="Baquero D.P."/>
            <person name="Su Z."/>
            <person name="Beltran L.C."/>
            <person name="Prangishvili D."/>
            <person name="Krupovic M."/>
            <person name="Egelman E.H."/>
        </authorList>
    </citation>
    <scope>NUCLEOTIDE SEQUENCE [LARGE SCALE GENOMIC DNA]</scope>
    <source>
        <strain evidence="1 2">2GA</strain>
    </source>
</reference>
<name>A0A7L4P9U2_9CREN</name>